<dbReference type="OrthoDB" id="4093325at2759"/>
<gene>
    <name evidence="1" type="ORF">K469DRAFT_188231</name>
</gene>
<dbReference type="Proteomes" id="UP000800200">
    <property type="component" value="Unassembled WGS sequence"/>
</dbReference>
<proteinExistence type="predicted"/>
<name>A0A6A6ERP7_9PEZI</name>
<protein>
    <recommendedName>
        <fullName evidence="3">Cell wall protein PhiA</fullName>
    </recommendedName>
</protein>
<evidence type="ECO:0000313" key="2">
    <source>
        <dbReference type="Proteomes" id="UP000800200"/>
    </source>
</evidence>
<dbReference type="AlphaFoldDB" id="A0A6A6ERP7"/>
<evidence type="ECO:0008006" key="3">
    <source>
        <dbReference type="Google" id="ProtNLM"/>
    </source>
</evidence>
<reference evidence="1" key="1">
    <citation type="journal article" date="2020" name="Stud. Mycol.">
        <title>101 Dothideomycetes genomes: a test case for predicting lifestyles and emergence of pathogens.</title>
        <authorList>
            <person name="Haridas S."/>
            <person name="Albert R."/>
            <person name="Binder M."/>
            <person name="Bloem J."/>
            <person name="Labutti K."/>
            <person name="Salamov A."/>
            <person name="Andreopoulos B."/>
            <person name="Baker S."/>
            <person name="Barry K."/>
            <person name="Bills G."/>
            <person name="Bluhm B."/>
            <person name="Cannon C."/>
            <person name="Castanera R."/>
            <person name="Culley D."/>
            <person name="Daum C."/>
            <person name="Ezra D."/>
            <person name="Gonzalez J."/>
            <person name="Henrissat B."/>
            <person name="Kuo A."/>
            <person name="Liang C."/>
            <person name="Lipzen A."/>
            <person name="Lutzoni F."/>
            <person name="Magnuson J."/>
            <person name="Mondo S."/>
            <person name="Nolan M."/>
            <person name="Ohm R."/>
            <person name="Pangilinan J."/>
            <person name="Park H.-J."/>
            <person name="Ramirez L."/>
            <person name="Alfaro M."/>
            <person name="Sun H."/>
            <person name="Tritt A."/>
            <person name="Yoshinaga Y."/>
            <person name="Zwiers L.-H."/>
            <person name="Turgeon B."/>
            <person name="Goodwin S."/>
            <person name="Spatafora J."/>
            <person name="Crous P."/>
            <person name="Grigoriev I."/>
        </authorList>
    </citation>
    <scope>NUCLEOTIDE SEQUENCE</scope>
    <source>
        <strain evidence="1">CBS 207.26</strain>
    </source>
</reference>
<organism evidence="1 2">
    <name type="scientific">Zopfia rhizophila CBS 207.26</name>
    <dbReference type="NCBI Taxonomy" id="1314779"/>
    <lineage>
        <taxon>Eukaryota</taxon>
        <taxon>Fungi</taxon>
        <taxon>Dikarya</taxon>
        <taxon>Ascomycota</taxon>
        <taxon>Pezizomycotina</taxon>
        <taxon>Dothideomycetes</taxon>
        <taxon>Dothideomycetes incertae sedis</taxon>
        <taxon>Zopfiaceae</taxon>
        <taxon>Zopfia</taxon>
    </lineage>
</organism>
<sequence length="185" mass="19340">MQFKNIALFATAAAAIPTPQIETPSGDDKFGLIAIHSGSPIQNVGATAWKGNILIGGVQNASCDSPSDFATFYLNNGSAYLYAASATPQQLYVDRSGMGQGKTGYTTGAQPAPRNAERTGFSINSDGHLVFDGQSPQACPTGLEGNAYSVWFSSLENPGFNQNCTGIALRAIKTDSPVSCLYTSD</sequence>
<evidence type="ECO:0000313" key="1">
    <source>
        <dbReference type="EMBL" id="KAF2193961.1"/>
    </source>
</evidence>
<dbReference type="EMBL" id="ML994612">
    <property type="protein sequence ID" value="KAF2193961.1"/>
    <property type="molecule type" value="Genomic_DNA"/>
</dbReference>
<accession>A0A6A6ERP7</accession>
<keyword evidence="2" id="KW-1185">Reference proteome</keyword>